<accession>A0A023D3L7</accession>
<dbReference type="AlphaFoldDB" id="A0A023D3L7"/>
<gene>
    <name evidence="1" type="ORF">Amme_035_031</name>
</gene>
<organism evidence="1 2">
    <name type="scientific">Acidomonas methanolica NBRC 104435</name>
    <dbReference type="NCBI Taxonomy" id="1231351"/>
    <lineage>
        <taxon>Bacteria</taxon>
        <taxon>Pseudomonadati</taxon>
        <taxon>Pseudomonadota</taxon>
        <taxon>Alphaproteobacteria</taxon>
        <taxon>Acetobacterales</taxon>
        <taxon>Acetobacteraceae</taxon>
        <taxon>Acidomonas</taxon>
    </lineage>
</organism>
<keyword evidence="2" id="KW-1185">Reference proteome</keyword>
<proteinExistence type="predicted"/>
<dbReference type="Proteomes" id="UP000019760">
    <property type="component" value="Unassembled WGS sequence"/>
</dbReference>
<keyword evidence="1" id="KW-0808">Transferase</keyword>
<reference evidence="2" key="1">
    <citation type="journal article" date="2014" name="FEMS Microbiol. Lett.">
        <title>Draft Genomic DNA Sequence of the Facultatively Methylotrophic Bacterium Acidomonas methanolica type strain MB58.</title>
        <authorList>
            <person name="Higashiura N."/>
            <person name="Hadano H."/>
            <person name="Hirakawa H."/>
            <person name="Matsutani M."/>
            <person name="Takabe S."/>
            <person name="Matsushita K."/>
            <person name="Azuma Y."/>
        </authorList>
    </citation>
    <scope>NUCLEOTIDE SEQUENCE [LARGE SCALE GENOMIC DNA]</scope>
    <source>
        <strain evidence="2">MB58</strain>
    </source>
</reference>
<comment type="caution">
    <text evidence="1">The sequence shown here is derived from an EMBL/GenBank/DDBJ whole genome shotgun (WGS) entry which is preliminary data.</text>
</comment>
<evidence type="ECO:0000313" key="1">
    <source>
        <dbReference type="EMBL" id="GAJ28702.1"/>
    </source>
</evidence>
<dbReference type="GO" id="GO:0016740">
    <property type="term" value="F:transferase activity"/>
    <property type="evidence" value="ECO:0007669"/>
    <property type="project" value="UniProtKB-KW"/>
</dbReference>
<sequence>MKRICLFAQYDPAPGLPPQTRHYLRQLAACGYTIHVALSGRETPDVATLTQLRAGIENLPVQFHARPNGGLDFGAWQFLVMRGITDTADEILLANDSVFGPLQPLAPIVQHMRGGDYDVWGMVHSRAVVDHLQSWFVNFTGAAFRHPAIIRIFAQPFNAMSKDEIVLHGELGLGLAITAAGLRKGASWSGTRGFARLIATNPMHTDWRSVLRSGHAPFIKTELLRDNPSAIQGVEGWRAMIPDPAFFDPDWIEAYLAAHPSRPSARRATWRGKLVQALASEDRVFALTRLAAGQFRMRR</sequence>
<dbReference type="Pfam" id="PF05045">
    <property type="entry name" value="RgpF"/>
    <property type="match status" value="1"/>
</dbReference>
<name>A0A023D3L7_ACIMT</name>
<evidence type="ECO:0000313" key="2">
    <source>
        <dbReference type="Proteomes" id="UP000019760"/>
    </source>
</evidence>
<dbReference type="EMBL" id="BAND01000035">
    <property type="protein sequence ID" value="GAJ28702.1"/>
    <property type="molecule type" value="Genomic_DNA"/>
</dbReference>
<dbReference type="InterPro" id="IPR007739">
    <property type="entry name" value="RgpF"/>
</dbReference>
<reference evidence="1 2" key="2">
    <citation type="journal article" date="2014" name="FEMS Microbiol. Lett.">
        <title>Draft genomic DNA sequence of the facultatively methylotrophic bacterium Acidomonas methanolica type strain MB58.</title>
        <authorList>
            <person name="Higashiura N."/>
            <person name="Hadano H."/>
            <person name="Hirakawa H."/>
            <person name="Matsutani M."/>
            <person name="Takabe S."/>
            <person name="Matsushita K."/>
            <person name="Azuma Y."/>
        </authorList>
    </citation>
    <scope>NUCLEOTIDE SEQUENCE [LARGE SCALE GENOMIC DNA]</scope>
    <source>
        <strain evidence="1 2">MB58</strain>
    </source>
</reference>
<protein>
    <submittedName>
        <fullName evidence="1">Glycosyl transferase</fullName>
    </submittedName>
</protein>
<dbReference type="RefSeq" id="WP_239641608.1">
    <property type="nucleotide sequence ID" value="NZ_BAND01000035.1"/>
</dbReference>